<evidence type="ECO:0000313" key="6">
    <source>
        <dbReference type="Proteomes" id="UP000715095"/>
    </source>
</evidence>
<keyword evidence="1" id="KW-0805">Transcription regulation</keyword>
<dbReference type="SUPFAM" id="SSF46785">
    <property type="entry name" value="Winged helix' DNA-binding domain"/>
    <property type="match status" value="1"/>
</dbReference>
<dbReference type="Proteomes" id="UP000715095">
    <property type="component" value="Unassembled WGS sequence"/>
</dbReference>
<evidence type="ECO:0000256" key="3">
    <source>
        <dbReference type="ARBA" id="ARBA00023163"/>
    </source>
</evidence>
<comment type="caution">
    <text evidence="5">The sequence shown here is derived from an EMBL/GenBank/DDBJ whole genome shotgun (WGS) entry which is preliminary data.</text>
</comment>
<dbReference type="Gene3D" id="1.10.10.10">
    <property type="entry name" value="Winged helix-like DNA-binding domain superfamily/Winged helix DNA-binding domain"/>
    <property type="match status" value="1"/>
</dbReference>
<reference evidence="5 6" key="1">
    <citation type="journal article" date="2021" name="Sci. Rep.">
        <title>The distribution of antibiotic resistance genes in chicken gut microbiota commensals.</title>
        <authorList>
            <person name="Juricova H."/>
            <person name="Matiasovicova J."/>
            <person name="Kubasova T."/>
            <person name="Cejkova D."/>
            <person name="Rychlik I."/>
        </authorList>
    </citation>
    <scope>NUCLEOTIDE SEQUENCE [LARGE SCALE GENOMIC DNA]</scope>
    <source>
        <strain evidence="5 6">An829</strain>
    </source>
</reference>
<evidence type="ECO:0000256" key="1">
    <source>
        <dbReference type="ARBA" id="ARBA00023015"/>
    </source>
</evidence>
<evidence type="ECO:0000259" key="4">
    <source>
        <dbReference type="PROSITE" id="PS51118"/>
    </source>
</evidence>
<proteinExistence type="predicted"/>
<keyword evidence="2" id="KW-0238">DNA-binding</keyword>
<dbReference type="InterPro" id="IPR036390">
    <property type="entry name" value="WH_DNA-bd_sf"/>
</dbReference>
<feature type="domain" description="HTH hxlR-type" evidence="4">
    <location>
        <begin position="26"/>
        <end position="125"/>
    </location>
</feature>
<organism evidence="5 6">
    <name type="scientific">Sutterella massiliensis</name>
    <dbReference type="NCBI Taxonomy" id="1816689"/>
    <lineage>
        <taxon>Bacteria</taxon>
        <taxon>Pseudomonadati</taxon>
        <taxon>Pseudomonadota</taxon>
        <taxon>Betaproteobacteria</taxon>
        <taxon>Burkholderiales</taxon>
        <taxon>Sutterellaceae</taxon>
        <taxon>Sutterella</taxon>
    </lineage>
</organism>
<keyword evidence="6" id="KW-1185">Reference proteome</keyword>
<dbReference type="RefSeq" id="WP_205103048.1">
    <property type="nucleotide sequence ID" value="NZ_JACJJC010000011.1"/>
</dbReference>
<protein>
    <submittedName>
        <fullName evidence="5">Helix-turn-helix transcriptional regulator</fullName>
    </submittedName>
</protein>
<dbReference type="InterPro" id="IPR036388">
    <property type="entry name" value="WH-like_DNA-bd_sf"/>
</dbReference>
<gene>
    <name evidence="5" type="ORF">H6A60_07625</name>
</gene>
<sequence length="138" mass="15743">MGEDRRKCLIRREEQTEGLAGDEERCPLEYGFEIFCGKWKPRILCLLGTSETMRYSALRREMANVSDTVLAQALKSLADEGIVERRQYAEIPPRVEYTLTEKGRSVLPILKSICRWSRAYGNEATLRSARDCKGCCSS</sequence>
<accession>A0ABS2DSQ5</accession>
<name>A0ABS2DSQ5_9BURK</name>
<dbReference type="PROSITE" id="PS51118">
    <property type="entry name" value="HTH_HXLR"/>
    <property type="match status" value="1"/>
</dbReference>
<evidence type="ECO:0000256" key="2">
    <source>
        <dbReference type="ARBA" id="ARBA00023125"/>
    </source>
</evidence>
<dbReference type="PANTHER" id="PTHR33204:SF29">
    <property type="entry name" value="TRANSCRIPTIONAL REGULATOR"/>
    <property type="match status" value="1"/>
</dbReference>
<dbReference type="Pfam" id="PF01638">
    <property type="entry name" value="HxlR"/>
    <property type="match status" value="1"/>
</dbReference>
<dbReference type="InterPro" id="IPR002577">
    <property type="entry name" value="HTH_HxlR"/>
</dbReference>
<dbReference type="EMBL" id="JACJJC010000011">
    <property type="protein sequence ID" value="MBM6704351.1"/>
    <property type="molecule type" value="Genomic_DNA"/>
</dbReference>
<dbReference type="PANTHER" id="PTHR33204">
    <property type="entry name" value="TRANSCRIPTIONAL REGULATOR, MARR FAMILY"/>
    <property type="match status" value="1"/>
</dbReference>
<evidence type="ECO:0000313" key="5">
    <source>
        <dbReference type="EMBL" id="MBM6704351.1"/>
    </source>
</evidence>
<keyword evidence="3" id="KW-0804">Transcription</keyword>